<sequence>MIAELATKHRVLLMHCFTDYVFKGFRCNVVARGQSDGIRFQSMARLSSPATLPFPQPAVHI</sequence>
<reference evidence="1 2" key="1">
    <citation type="submission" date="2024-07" db="EMBL/GenBank/DDBJ databases">
        <title>Genomic Encyclopedia of Type Strains, Phase V (KMG-V): Genome sequencing to study the core and pangenomes of soil and plant-associated prokaryotes.</title>
        <authorList>
            <person name="Whitman W."/>
        </authorList>
    </citation>
    <scope>NUCLEOTIDE SEQUENCE [LARGE SCALE GENOMIC DNA]</scope>
    <source>
        <strain evidence="1 2">USDA 222</strain>
    </source>
</reference>
<evidence type="ECO:0000313" key="2">
    <source>
        <dbReference type="Proteomes" id="UP001565474"/>
    </source>
</evidence>
<evidence type="ECO:0000313" key="1">
    <source>
        <dbReference type="EMBL" id="MEY9467841.1"/>
    </source>
</evidence>
<keyword evidence="2" id="KW-1185">Reference proteome</keyword>
<protein>
    <submittedName>
        <fullName evidence="1">Uncharacterized protein</fullName>
    </submittedName>
</protein>
<accession>A0ABV4G8K3</accession>
<dbReference type="Proteomes" id="UP001565474">
    <property type="component" value="Unassembled WGS sequence"/>
</dbReference>
<name>A0ABV4G8K3_9BRAD</name>
<comment type="caution">
    <text evidence="1">The sequence shown here is derived from an EMBL/GenBank/DDBJ whole genome shotgun (WGS) entry which is preliminary data.</text>
</comment>
<organism evidence="1 2">
    <name type="scientific">Bradyrhizobium yuanmingense</name>
    <dbReference type="NCBI Taxonomy" id="108015"/>
    <lineage>
        <taxon>Bacteria</taxon>
        <taxon>Pseudomonadati</taxon>
        <taxon>Pseudomonadota</taxon>
        <taxon>Alphaproteobacteria</taxon>
        <taxon>Hyphomicrobiales</taxon>
        <taxon>Nitrobacteraceae</taxon>
        <taxon>Bradyrhizobium</taxon>
    </lineage>
</organism>
<proteinExistence type="predicted"/>
<dbReference type="RefSeq" id="WP_036045442.1">
    <property type="nucleotide sequence ID" value="NZ_JBGBZN010000001.1"/>
</dbReference>
<dbReference type="EMBL" id="JBGBZN010000001">
    <property type="protein sequence ID" value="MEY9467841.1"/>
    <property type="molecule type" value="Genomic_DNA"/>
</dbReference>
<gene>
    <name evidence="1" type="ORF">ABH992_000240</name>
</gene>